<dbReference type="Gene3D" id="1.20.1270.90">
    <property type="entry name" value="AF1782-like"/>
    <property type="match status" value="11"/>
</dbReference>
<dbReference type="PROSITE" id="PS51272">
    <property type="entry name" value="SLH"/>
    <property type="match status" value="3"/>
</dbReference>
<evidence type="ECO:0000313" key="4">
    <source>
        <dbReference type="Proteomes" id="UP000289856"/>
    </source>
</evidence>
<sequence length="1606" mass="166707">MKKTTLSLLIALLILGSSLSHIGHAYADDTDYTFSANGGSASITAYTGVEKDITIPATLGGYPVTSLANPLVPDGNGVFDGKGITNVIFPDSITSIGRYAFRYGSLTTVNLPKNLKTLSSSSFEGNKLTSIVFPDGFMTVGSYAFYMNKLTKVHFPESITNIAGGSFSSNLLTSVVIPDSMTKIGTNAFEQNFLTSVTILGESTEMGDNIFSLNPGPLKIFGIAGSPAQSYASSNGHEFVDGKTLFRAMGKAKQLLTTRIPGAGAGQVPANALSDLRAALDNAKSFVNGITGATVSSDLTAPANAIGAAIQSFEALIVPAGNPATLSAALAIANQALIDHPQGTGVGQTSAADRSALQTSIGAAQQVFNQASNYRQDELDATTGILQAAIQTFQSTFIPAGNPAALGTALTDANQKLTAHPQGTGVGQTSASVRTTLQTAINTAQQVFNQAANNTQTQLDSAVSALRSAQQTFEAAIITAGNPAALGTALTDANQKLTDHPQGTGVGQASASVRTALQTAITTAQQVFNQAANNTQAQLDSAVSALRSAILTFEAAIITAGNPAALGTALTDANQKLTAHPQGTGVGQASVSVRTALQTAINTAQQVFNQAANNTQTQLDSAVSALRSAILTFEAAIITAGNPAALGTALTDANQKLTAHPQGTGVGQASASDRTVLQTAINAGQQVFTQAANYTQGQIDNEVGTLRAAIQAFEATIIPAGNPAALGTALIDANKKLAAHPQGTDVGQTSASDRTVLQTAISVGQQVFTQAANYTQDQLDNAVGTLRTAIQAFEATIIPAGNPVALGTALTDANQKLTAHPQGTDVGQTSASDRTVLQTAISVGQQVFTQAANYTQDQLDNAVGTLRTAIQAFEATIILAGDPATLGTALTDANQKLTAHPQGTDVGQASASDRTVLQTAISAAQQVFTQAADYTQGQLDNAVGTLRTAIQAFEATIILAGDPSDLEDSLDAAKQALTTHTEGKNVGQASAADRAHLQSAIDAAQDIFNDATLYTQEQLDEAVTKLETALDGFNTTIILAGDPSDLEDSLDAAKQALTTHTEGTNVGQASAAGRANLQVAIDAAKKIFDDAALYTQEQLNETVTKLETAIDTFKATLIPAGSATLLEAALSSAKQTMLAHPQGTGVGQTSRIAQTTLKAAIDAAQVIFDDANHYTQAQLDNAVTILEAALKSFEALIIKPSASSGDSPTTKNIILGDVSTAVRFTTEKNSDGQTLIRLSLTQEQLQQLLTSDKSKAQITINGLGEAVKVSMPTAPLLQKLKEQPNAELQVFVNGNGLSISLSEIGQLSKESILTFTITESAIVTGSALKEAIKGLGATSLIDNPIVYALDSDGRAIENLHGNKAQRTIKLPAAANPNQTTAVWIDANNKLHFVPSLVARDGTVTILSSLNGAFTVIQLDRKFSDIQGHWAKADIELLANKLIVDGRSEGQFSPNEKVTRAEFAALLVRALGLPEISQIKSFTDVKASDWYAGAVGTAQQSGLIGGFEDGAFRPNASITREQMASMIARALTISGKTLKVNNDNGLQAFSDSKSISSWAEEATAQLLETGIIQGVSDTRFDPKADASRAQSVVILKRMLQFLNFINT</sequence>
<dbReference type="PANTHER" id="PTHR43308">
    <property type="entry name" value="OUTER MEMBRANE PROTEIN ALPHA-RELATED"/>
    <property type="match status" value="1"/>
</dbReference>
<proteinExistence type="predicted"/>
<dbReference type="RefSeq" id="WP_130610688.1">
    <property type="nucleotide sequence ID" value="NZ_AP019400.1"/>
</dbReference>
<protein>
    <recommendedName>
        <fullName evidence="2">SLH domain-containing protein</fullName>
    </recommendedName>
</protein>
<dbReference type="Pfam" id="PF00395">
    <property type="entry name" value="SLH"/>
    <property type="match status" value="3"/>
</dbReference>
<dbReference type="InterPro" id="IPR051465">
    <property type="entry name" value="Cell_Envelope_Struct_Comp"/>
</dbReference>
<feature type="domain" description="SLH" evidence="2">
    <location>
        <begin position="1477"/>
        <end position="1540"/>
    </location>
</feature>
<dbReference type="KEGG" id="cohn:KCTCHS21_34240"/>
<dbReference type="EMBL" id="AP019400">
    <property type="protein sequence ID" value="BBI34025.1"/>
    <property type="molecule type" value="Genomic_DNA"/>
</dbReference>
<dbReference type="InterPro" id="IPR026906">
    <property type="entry name" value="LRR_5"/>
</dbReference>
<dbReference type="InterPro" id="IPR001119">
    <property type="entry name" value="SLH_dom"/>
</dbReference>
<dbReference type="InterPro" id="IPR032675">
    <property type="entry name" value="LRR_dom_sf"/>
</dbReference>
<evidence type="ECO:0000256" key="1">
    <source>
        <dbReference type="SAM" id="SignalP"/>
    </source>
</evidence>
<evidence type="ECO:0000313" key="3">
    <source>
        <dbReference type="EMBL" id="BBI34025.1"/>
    </source>
</evidence>
<keyword evidence="1" id="KW-0732">Signal</keyword>
<dbReference type="Proteomes" id="UP000289856">
    <property type="component" value="Chromosome"/>
</dbReference>
<accession>A0A3T1D7J4</accession>
<dbReference type="Pfam" id="PF07554">
    <property type="entry name" value="FIVAR"/>
    <property type="match status" value="10"/>
</dbReference>
<keyword evidence="4" id="KW-1185">Reference proteome</keyword>
<organism evidence="3 4">
    <name type="scientific">Cohnella abietis</name>
    <dbReference type="NCBI Taxonomy" id="2507935"/>
    <lineage>
        <taxon>Bacteria</taxon>
        <taxon>Bacillati</taxon>
        <taxon>Bacillota</taxon>
        <taxon>Bacilli</taxon>
        <taxon>Bacillales</taxon>
        <taxon>Paenibacillaceae</taxon>
        <taxon>Cohnella</taxon>
    </lineage>
</organism>
<dbReference type="Pfam" id="PF13306">
    <property type="entry name" value="LRR_5"/>
    <property type="match status" value="1"/>
</dbReference>
<dbReference type="Gene3D" id="3.80.10.10">
    <property type="entry name" value="Ribonuclease Inhibitor"/>
    <property type="match status" value="1"/>
</dbReference>
<evidence type="ECO:0000259" key="2">
    <source>
        <dbReference type="PROSITE" id="PS51272"/>
    </source>
</evidence>
<feature type="domain" description="SLH" evidence="2">
    <location>
        <begin position="1545"/>
        <end position="1606"/>
    </location>
</feature>
<feature type="chain" id="PRO_5019569167" description="SLH domain-containing protein" evidence="1">
    <location>
        <begin position="28"/>
        <end position="1606"/>
    </location>
</feature>
<gene>
    <name evidence="3" type="ORF">KCTCHS21_34240</name>
</gene>
<name>A0A3T1D7J4_9BACL</name>
<dbReference type="PANTHER" id="PTHR43308:SF5">
    <property type="entry name" value="S-LAYER PROTEIN _ PEPTIDOGLYCAN ENDO-BETA-N-ACETYLGLUCOSAMINIDASE"/>
    <property type="match status" value="1"/>
</dbReference>
<dbReference type="OrthoDB" id="1723494at2"/>
<feature type="domain" description="SLH" evidence="2">
    <location>
        <begin position="1417"/>
        <end position="1476"/>
    </location>
</feature>
<feature type="signal peptide" evidence="1">
    <location>
        <begin position="1"/>
        <end position="27"/>
    </location>
</feature>
<reference evidence="3 4" key="1">
    <citation type="submission" date="2019-01" db="EMBL/GenBank/DDBJ databases">
        <title>Complete genome sequence of Cohnella hallensis HS21 isolated from Korean fir (Abies koreana) rhizospheric soil.</title>
        <authorList>
            <person name="Jiang L."/>
            <person name="Kang S.W."/>
            <person name="Kim S."/>
            <person name="Jung J."/>
            <person name="Kim C.Y."/>
            <person name="Kim D.H."/>
            <person name="Kim S.W."/>
            <person name="Lee J."/>
        </authorList>
    </citation>
    <scope>NUCLEOTIDE SEQUENCE [LARGE SCALE GENOMIC DNA]</scope>
    <source>
        <strain evidence="3 4">HS21</strain>
    </source>
</reference>